<protein>
    <submittedName>
        <fullName evidence="1">Uncharacterized protein</fullName>
    </submittedName>
</protein>
<proteinExistence type="predicted"/>
<sequence>MALSVNTYFIEMVADIGLCPVTKMSEKLHIKQGTGKKLPQVPSIALGTESVSR</sequence>
<accession>A0AAT9H9B0</accession>
<evidence type="ECO:0000313" key="1">
    <source>
        <dbReference type="EMBL" id="BFO13956.1"/>
    </source>
</evidence>
<dbReference type="AlphaFoldDB" id="A0AAT9H9B0"/>
<dbReference type="EMBL" id="AP035768">
    <property type="protein sequence ID" value="BFO13956.1"/>
    <property type="molecule type" value="Genomic_DNA"/>
</dbReference>
<dbReference type="Gene3D" id="3.40.710.10">
    <property type="entry name" value="DD-peptidase/beta-lactamase superfamily"/>
    <property type="match status" value="1"/>
</dbReference>
<gene>
    <name evidence="1" type="ORF">SHKM778_03440</name>
</gene>
<name>A0AAT9H9B0_9ACTN</name>
<dbReference type="SUPFAM" id="SSF56601">
    <property type="entry name" value="beta-lactamase/transpeptidase-like"/>
    <property type="match status" value="1"/>
</dbReference>
<dbReference type="InterPro" id="IPR012338">
    <property type="entry name" value="Beta-lactam/transpept-like"/>
</dbReference>
<reference evidence="1" key="2">
    <citation type="submission" date="2024-07" db="EMBL/GenBank/DDBJ databases">
        <title>Streptomyces haneummycinica sp. nov., a new antibiotic-producing actinobacterium isolated from marine sediment.</title>
        <authorList>
            <person name="Uemura M."/>
            <person name="Hamada M."/>
            <person name="Hirano S."/>
            <person name="Kobayashi K."/>
            <person name="Ohshiro T."/>
            <person name="Kobayashi T."/>
            <person name="Terahara T."/>
        </authorList>
    </citation>
    <scope>NUCLEOTIDE SEQUENCE</scope>
    <source>
        <strain evidence="1">KM77-8</strain>
    </source>
</reference>
<organism evidence="1">
    <name type="scientific">Streptomyces haneummycinicus</name>
    <dbReference type="NCBI Taxonomy" id="3074435"/>
    <lineage>
        <taxon>Bacteria</taxon>
        <taxon>Bacillati</taxon>
        <taxon>Actinomycetota</taxon>
        <taxon>Actinomycetes</taxon>
        <taxon>Kitasatosporales</taxon>
        <taxon>Streptomycetaceae</taxon>
        <taxon>Streptomyces</taxon>
    </lineage>
</organism>
<reference evidence="1" key="1">
    <citation type="submission" date="2024-06" db="EMBL/GenBank/DDBJ databases">
        <authorList>
            <consortium name="consrtm"/>
            <person name="Uemura M."/>
            <person name="Terahara T."/>
        </authorList>
    </citation>
    <scope>NUCLEOTIDE SEQUENCE</scope>
    <source>
        <strain evidence="1">KM77-8</strain>
    </source>
</reference>